<reference evidence="1 2" key="1">
    <citation type="submission" date="2020-10" db="EMBL/GenBank/DDBJ databases">
        <title>Haloactinobacterium sp. RN3S43, a bacterium isolated from saline soil.</title>
        <authorList>
            <person name="Sun J.-Q."/>
        </authorList>
    </citation>
    <scope>NUCLEOTIDE SEQUENCE [LARGE SCALE GENOMIC DNA]</scope>
    <source>
        <strain evidence="1 2">RN3S43</strain>
    </source>
</reference>
<gene>
    <name evidence="1" type="ORF">IM660_17475</name>
</gene>
<keyword evidence="2" id="KW-1185">Reference proteome</keyword>
<protein>
    <submittedName>
        <fullName evidence="1">Phage tail protein</fullName>
    </submittedName>
</protein>
<dbReference type="Proteomes" id="UP000593758">
    <property type="component" value="Chromosome"/>
</dbReference>
<organism evidence="1 2">
    <name type="scientific">Ruania alkalisoli</name>
    <dbReference type="NCBI Taxonomy" id="2779775"/>
    <lineage>
        <taxon>Bacteria</taxon>
        <taxon>Bacillati</taxon>
        <taxon>Actinomycetota</taxon>
        <taxon>Actinomycetes</taxon>
        <taxon>Micrococcales</taxon>
        <taxon>Ruaniaceae</taxon>
        <taxon>Ruania</taxon>
    </lineage>
</organism>
<evidence type="ECO:0000313" key="2">
    <source>
        <dbReference type="Proteomes" id="UP000593758"/>
    </source>
</evidence>
<dbReference type="PANTHER" id="PTHR38009:SF1">
    <property type="entry name" value="CONSERVED HYPOTHETICAL PHAGE TAIL PROTEIN"/>
    <property type="match status" value="1"/>
</dbReference>
<dbReference type="NCBIfam" id="TIGR02241">
    <property type="entry name" value="conserved hypothetical phage tail region protein"/>
    <property type="match status" value="1"/>
</dbReference>
<dbReference type="GO" id="GO:0005198">
    <property type="term" value="F:structural molecule activity"/>
    <property type="evidence" value="ECO:0007669"/>
    <property type="project" value="InterPro"/>
</dbReference>
<dbReference type="InterPro" id="IPR010667">
    <property type="entry name" value="Phage_T4_Gp19"/>
</dbReference>
<dbReference type="InterPro" id="IPR011747">
    <property type="entry name" value="CHP02241"/>
</dbReference>
<sequence length="165" mass="17830">MNTRGRWSVRTPDLAPLGGEPSTSSRFLFEVDGVEIGTFREVSGLQLDVAVEEYAEGGQNSYVHQLPGVMRWPHLVFTRGLVQSDALFTWVAKSSGAGFAGNDNVLTRATGAVTVINHTGDRLRSWELEGVFAVSWSGPQLLADSDAPLNETLEVAHNGFRAVTA</sequence>
<accession>A0A7M1SUR9</accession>
<evidence type="ECO:0000313" key="1">
    <source>
        <dbReference type="EMBL" id="QOR70363.1"/>
    </source>
</evidence>
<dbReference type="KEGG" id="halt:IM660_17475"/>
<dbReference type="Pfam" id="PF06841">
    <property type="entry name" value="Phage_T4_gp19"/>
    <property type="match status" value="1"/>
</dbReference>
<dbReference type="PANTHER" id="PTHR38009">
    <property type="entry name" value="CONSERVED HYPOTHETICAL PHAGE TAIL PROTEIN"/>
    <property type="match status" value="1"/>
</dbReference>
<dbReference type="EMBL" id="CP063169">
    <property type="protein sequence ID" value="QOR70363.1"/>
    <property type="molecule type" value="Genomic_DNA"/>
</dbReference>
<proteinExistence type="predicted"/>
<dbReference type="AlphaFoldDB" id="A0A7M1SUR9"/>
<name>A0A7M1SUR9_9MICO</name>